<proteinExistence type="predicted"/>
<accession>A0A2G1W9U3</accession>
<sequence>MLDGRGFGGKFFAEDWVCNAWHPKSSTANHWSRYLRQKVPFPGESDGHLRTRWAGSSDCEDFADSCELEIQGIDPALGTPGSLLQNGT</sequence>
<keyword evidence="2" id="KW-1185">Reference proteome</keyword>
<dbReference type="Proteomes" id="UP000225740">
    <property type="component" value="Unassembled WGS sequence"/>
</dbReference>
<organism evidence="1 2">
    <name type="scientific">Rhodopirellula bahusiensis</name>
    <dbReference type="NCBI Taxonomy" id="2014065"/>
    <lineage>
        <taxon>Bacteria</taxon>
        <taxon>Pseudomonadati</taxon>
        <taxon>Planctomycetota</taxon>
        <taxon>Planctomycetia</taxon>
        <taxon>Pirellulales</taxon>
        <taxon>Pirellulaceae</taxon>
        <taxon>Rhodopirellula</taxon>
    </lineage>
</organism>
<dbReference type="EMBL" id="NIZW01000006">
    <property type="protein sequence ID" value="PHQ35786.1"/>
    <property type="molecule type" value="Genomic_DNA"/>
</dbReference>
<dbReference type="AlphaFoldDB" id="A0A2G1W9U3"/>
<gene>
    <name evidence="1" type="ORF">CEE69_09350</name>
</gene>
<protein>
    <submittedName>
        <fullName evidence="1">Uncharacterized protein</fullName>
    </submittedName>
</protein>
<name>A0A2G1W9U3_9BACT</name>
<evidence type="ECO:0000313" key="1">
    <source>
        <dbReference type="EMBL" id="PHQ35786.1"/>
    </source>
</evidence>
<evidence type="ECO:0000313" key="2">
    <source>
        <dbReference type="Proteomes" id="UP000225740"/>
    </source>
</evidence>
<reference evidence="1 2" key="1">
    <citation type="submission" date="2017-06" db="EMBL/GenBank/DDBJ databases">
        <title>Description of Rhodopirellula bahusiensis sp. nov.</title>
        <authorList>
            <person name="Kizina J."/>
            <person name="Harder J."/>
        </authorList>
    </citation>
    <scope>NUCLEOTIDE SEQUENCE [LARGE SCALE GENOMIC DNA]</scope>
    <source>
        <strain evidence="1 2">SWK21</strain>
    </source>
</reference>
<comment type="caution">
    <text evidence="1">The sequence shown here is derived from an EMBL/GenBank/DDBJ whole genome shotgun (WGS) entry which is preliminary data.</text>
</comment>